<dbReference type="PRINTS" id="PR01543">
    <property type="entry name" value="ANATRNSFRASE"/>
</dbReference>
<sequence>MTPHDLHAYLQRLGEPTPPPPTLATLARLQQRHNATFPFETLTCLLRDAVAIDLPSVAHKLLHEGRGGYCYELNGLFLALLQHLGFQARALAARVVMDASDDSPTARTHMLVLVVIDGVAYSVDVGFGGNTPTGPLRLDQRFPQATPHERYRMDRYEDAYLLRVDVGGEWRPLYRFDLQVQEAVDHIVGNWYVCTHPASSFPGQLRAALSGPGWRRTLGAGRYAVHRHGQPSERRALVDVDDVLQVLREDFGITPPTHPRLRDAIAAWLRGAA</sequence>
<evidence type="ECO:0000256" key="2">
    <source>
        <dbReference type="RuleBase" id="RU003452"/>
    </source>
</evidence>
<dbReference type="GO" id="GO:0016407">
    <property type="term" value="F:acetyltransferase activity"/>
    <property type="evidence" value="ECO:0007669"/>
    <property type="project" value="InterPro"/>
</dbReference>
<dbReference type="Gene3D" id="2.40.128.150">
    <property type="entry name" value="Cysteine proteinases"/>
    <property type="match status" value="1"/>
</dbReference>
<dbReference type="PANTHER" id="PTHR11786">
    <property type="entry name" value="N-HYDROXYARYLAMINE O-ACETYLTRANSFERASE"/>
    <property type="match status" value="1"/>
</dbReference>
<dbReference type="Proteomes" id="UP000306631">
    <property type="component" value="Unassembled WGS sequence"/>
</dbReference>
<protein>
    <submittedName>
        <fullName evidence="3">Arylamine N-acetyltransferase</fullName>
    </submittedName>
</protein>
<dbReference type="SUPFAM" id="SSF54001">
    <property type="entry name" value="Cysteine proteinases"/>
    <property type="match status" value="1"/>
</dbReference>
<evidence type="ECO:0000313" key="4">
    <source>
        <dbReference type="Proteomes" id="UP000306631"/>
    </source>
</evidence>
<dbReference type="PANTHER" id="PTHR11786:SF0">
    <property type="entry name" value="ARYLAMINE N-ACETYLTRANSFERASE 4-RELATED"/>
    <property type="match status" value="1"/>
</dbReference>
<dbReference type="InterPro" id="IPR001447">
    <property type="entry name" value="Arylamine_N-AcTrfase"/>
</dbReference>
<dbReference type="RefSeq" id="WP_136004520.1">
    <property type="nucleotide sequence ID" value="NZ_SRYW01000006.1"/>
</dbReference>
<dbReference type="Gene3D" id="3.30.2140.10">
    <property type="entry name" value="Arylamine N-acetyltransferase"/>
    <property type="match status" value="1"/>
</dbReference>
<dbReference type="Pfam" id="PF00797">
    <property type="entry name" value="Acetyltransf_2"/>
    <property type="match status" value="1"/>
</dbReference>
<comment type="caution">
    <text evidence="3">The sequence shown here is derived from an EMBL/GenBank/DDBJ whole genome shotgun (WGS) entry which is preliminary data.</text>
</comment>
<dbReference type="AlphaFoldDB" id="A0A4S2D0J2"/>
<dbReference type="OrthoDB" id="7181050at2"/>
<keyword evidence="3" id="KW-0808">Transferase</keyword>
<gene>
    <name evidence="3" type="ORF">E5352_08490</name>
</gene>
<dbReference type="EMBL" id="SRYW01000006">
    <property type="protein sequence ID" value="TGY34475.1"/>
    <property type="molecule type" value="Genomic_DNA"/>
</dbReference>
<reference evidence="3 4" key="1">
    <citation type="submission" date="2019-04" db="EMBL/GenBank/DDBJ databases">
        <title>Microbes associate with the intestines of laboratory mice.</title>
        <authorList>
            <person name="Navarre W."/>
            <person name="Wong E."/>
            <person name="Huang K."/>
            <person name="Tropini C."/>
            <person name="Ng K."/>
            <person name="Yu B."/>
        </authorList>
    </citation>
    <scope>NUCLEOTIDE SEQUENCE [LARGE SCALE GENOMIC DNA]</scope>
    <source>
        <strain evidence="3 4">NM62_B4-13</strain>
    </source>
</reference>
<accession>A0A4S2D0J2</accession>
<evidence type="ECO:0000256" key="1">
    <source>
        <dbReference type="ARBA" id="ARBA00006547"/>
    </source>
</evidence>
<dbReference type="InterPro" id="IPR038765">
    <property type="entry name" value="Papain-like_cys_pep_sf"/>
</dbReference>
<comment type="similarity">
    <text evidence="1 2">Belongs to the arylamine N-acetyltransferase family.</text>
</comment>
<proteinExistence type="inferred from homology"/>
<name>A0A4S2D0J2_STEMA</name>
<organism evidence="3 4">
    <name type="scientific">Stenotrophomonas maltophilia</name>
    <name type="common">Pseudomonas maltophilia</name>
    <name type="synonym">Xanthomonas maltophilia</name>
    <dbReference type="NCBI Taxonomy" id="40324"/>
    <lineage>
        <taxon>Bacteria</taxon>
        <taxon>Pseudomonadati</taxon>
        <taxon>Pseudomonadota</taxon>
        <taxon>Gammaproteobacteria</taxon>
        <taxon>Lysobacterales</taxon>
        <taxon>Lysobacteraceae</taxon>
        <taxon>Stenotrophomonas</taxon>
        <taxon>Stenotrophomonas maltophilia group</taxon>
    </lineage>
</organism>
<evidence type="ECO:0000313" key="3">
    <source>
        <dbReference type="EMBL" id="TGY34475.1"/>
    </source>
</evidence>